<name>A0A1I3HFA6_9ACTN</name>
<dbReference type="Pfam" id="PF13472">
    <property type="entry name" value="Lipase_GDSL_2"/>
    <property type="match status" value="1"/>
</dbReference>
<accession>A0A1I3HFA6</accession>
<dbReference type="STRING" id="1005945.SAMN05216561_107154"/>
<dbReference type="SUPFAM" id="SSF52266">
    <property type="entry name" value="SGNH hydrolase"/>
    <property type="match status" value="1"/>
</dbReference>
<dbReference type="AlphaFoldDB" id="A0A1I3HFA6"/>
<proteinExistence type="predicted"/>
<organism evidence="2 3">
    <name type="scientific">Nocardioides psychrotolerans</name>
    <dbReference type="NCBI Taxonomy" id="1005945"/>
    <lineage>
        <taxon>Bacteria</taxon>
        <taxon>Bacillati</taxon>
        <taxon>Actinomycetota</taxon>
        <taxon>Actinomycetes</taxon>
        <taxon>Propionibacteriales</taxon>
        <taxon>Nocardioidaceae</taxon>
        <taxon>Nocardioides</taxon>
    </lineage>
</organism>
<dbReference type="InterPro" id="IPR036514">
    <property type="entry name" value="SGNH_hydro_sf"/>
</dbReference>
<gene>
    <name evidence="2" type="ORF">SAMN05216561_107154</name>
</gene>
<dbReference type="CDD" id="cd00229">
    <property type="entry name" value="SGNH_hydrolase"/>
    <property type="match status" value="1"/>
</dbReference>
<sequence length="236" mass="24291">MPHTFLVIHRGATSVRARLLTTAVCLFVAASLLTLWLSDASSAGVDGCARFEQVAAARLTADVGSGERVVVVGDSYSVGLGLDLAADSWPSRLPGRVHVSGFSGSGFSDRSSGCGRVSFADRAARAVRDGADLVVVEGGLNDVDRTDAEIRAGFARLMGVLGDLPVLVVGPADAPARSSAVPHVDDLLAGLAEQHGASYLSMMGLDLPYLDDRLHLTPAGHQEFGDAVADAVAALG</sequence>
<evidence type="ECO:0000313" key="3">
    <source>
        <dbReference type="Proteomes" id="UP000198649"/>
    </source>
</evidence>
<keyword evidence="3" id="KW-1185">Reference proteome</keyword>
<evidence type="ECO:0000259" key="1">
    <source>
        <dbReference type="Pfam" id="PF13472"/>
    </source>
</evidence>
<feature type="domain" description="SGNH hydrolase-type esterase" evidence="1">
    <location>
        <begin position="71"/>
        <end position="222"/>
    </location>
</feature>
<dbReference type="Proteomes" id="UP000198649">
    <property type="component" value="Unassembled WGS sequence"/>
</dbReference>
<dbReference type="EMBL" id="FOQG01000007">
    <property type="protein sequence ID" value="SFI34240.1"/>
    <property type="molecule type" value="Genomic_DNA"/>
</dbReference>
<reference evidence="2 3" key="1">
    <citation type="submission" date="2016-10" db="EMBL/GenBank/DDBJ databases">
        <authorList>
            <person name="de Groot N.N."/>
        </authorList>
    </citation>
    <scope>NUCLEOTIDE SEQUENCE [LARGE SCALE GENOMIC DNA]</scope>
    <source>
        <strain evidence="2 3">CGMCC 1.11156</strain>
    </source>
</reference>
<dbReference type="InterPro" id="IPR013830">
    <property type="entry name" value="SGNH_hydro"/>
</dbReference>
<protein>
    <submittedName>
        <fullName evidence="2">Lysophospholipase L1</fullName>
    </submittedName>
</protein>
<evidence type="ECO:0000313" key="2">
    <source>
        <dbReference type="EMBL" id="SFI34240.1"/>
    </source>
</evidence>
<dbReference type="Gene3D" id="3.40.50.1110">
    <property type="entry name" value="SGNH hydrolase"/>
    <property type="match status" value="1"/>
</dbReference>